<dbReference type="SUPFAM" id="SSF52266">
    <property type="entry name" value="SGNH hydrolase"/>
    <property type="match status" value="1"/>
</dbReference>
<dbReference type="GO" id="GO:0016787">
    <property type="term" value="F:hydrolase activity"/>
    <property type="evidence" value="ECO:0007669"/>
    <property type="project" value="UniProtKB-KW"/>
</dbReference>
<accession>A0ABY9XA26</accession>
<feature type="domain" description="SGNH hydrolase-type esterase" evidence="1">
    <location>
        <begin position="16"/>
        <end position="192"/>
    </location>
</feature>
<reference evidence="2 3" key="1">
    <citation type="submission" date="2019-08" db="EMBL/GenBank/DDBJ databases">
        <title>Archangium and Cystobacter genomes.</title>
        <authorList>
            <person name="Chen I.-C.K."/>
            <person name="Wielgoss S."/>
        </authorList>
    </citation>
    <scope>NUCLEOTIDE SEQUENCE [LARGE SCALE GENOMIC DNA]</scope>
    <source>
        <strain evidence="2 3">Cbm 6</strain>
    </source>
</reference>
<proteinExistence type="predicted"/>
<name>A0ABY9XA26_9BACT</name>
<dbReference type="CDD" id="cd00229">
    <property type="entry name" value="SGNH_hydrolase"/>
    <property type="match status" value="1"/>
</dbReference>
<protein>
    <submittedName>
        <fullName evidence="2">SGNH/GDSL hydrolase family protein</fullName>
    </submittedName>
</protein>
<dbReference type="InterPro" id="IPR013830">
    <property type="entry name" value="SGNH_hydro"/>
</dbReference>
<evidence type="ECO:0000259" key="1">
    <source>
        <dbReference type="Pfam" id="PF13472"/>
    </source>
</evidence>
<gene>
    <name evidence="2" type="ORF">F0U60_05645</name>
</gene>
<keyword evidence="2" id="KW-0378">Hydrolase</keyword>
<dbReference type="InterPro" id="IPR036514">
    <property type="entry name" value="SGNH_hydro_sf"/>
</dbReference>
<dbReference type="Proteomes" id="UP001611383">
    <property type="component" value="Chromosome"/>
</dbReference>
<dbReference type="Gene3D" id="3.40.50.1110">
    <property type="entry name" value="SGNH hydrolase"/>
    <property type="match status" value="1"/>
</dbReference>
<sequence length="224" mass="24655">MTALSRRRSMLTVFTFGDSVLDCGHYNRYGVSPGELLVRNRDDLFPEFRGQDLSTLGGGRLEQLAQDGGTVNSLPRQLRGVKSHGPAVALVSVGGNDLLQGLLLDAGPGFEEFRRKLSAFLTALPIRPVLIANVYDPTVGDDRHNFTGVPVERARGNHQRMNNLISELASEHGVLVDLHRHFLEGDASWFTSTIEPSLRGASEVRRCFWRELVKLRPAGVEAAP</sequence>
<dbReference type="EMBL" id="CP043494">
    <property type="protein sequence ID" value="WNG52248.1"/>
    <property type="molecule type" value="Genomic_DNA"/>
</dbReference>
<organism evidence="2 3">
    <name type="scientific">Archangium minus</name>
    <dbReference type="NCBI Taxonomy" id="83450"/>
    <lineage>
        <taxon>Bacteria</taxon>
        <taxon>Pseudomonadati</taxon>
        <taxon>Myxococcota</taxon>
        <taxon>Myxococcia</taxon>
        <taxon>Myxococcales</taxon>
        <taxon>Cystobacterineae</taxon>
        <taxon>Archangiaceae</taxon>
        <taxon>Archangium</taxon>
    </lineage>
</organism>
<dbReference type="Pfam" id="PF13472">
    <property type="entry name" value="Lipase_GDSL_2"/>
    <property type="match status" value="1"/>
</dbReference>
<evidence type="ECO:0000313" key="3">
    <source>
        <dbReference type="Proteomes" id="UP001611383"/>
    </source>
</evidence>
<evidence type="ECO:0000313" key="2">
    <source>
        <dbReference type="EMBL" id="WNG52248.1"/>
    </source>
</evidence>
<keyword evidence="3" id="KW-1185">Reference proteome</keyword>